<dbReference type="EMBL" id="MT144978">
    <property type="protein sequence ID" value="QJI02159.1"/>
    <property type="molecule type" value="Genomic_DNA"/>
</dbReference>
<accession>A0A6M3XW12</accession>
<protein>
    <submittedName>
        <fullName evidence="3">Uncharacterized protein</fullName>
    </submittedName>
</protein>
<reference evidence="3" key="1">
    <citation type="submission" date="2020-03" db="EMBL/GenBank/DDBJ databases">
        <title>The deep terrestrial virosphere.</title>
        <authorList>
            <person name="Holmfeldt K."/>
            <person name="Nilsson E."/>
            <person name="Simone D."/>
            <person name="Lopez-Fernandez M."/>
            <person name="Wu X."/>
            <person name="de Brujin I."/>
            <person name="Lundin D."/>
            <person name="Andersson A."/>
            <person name="Bertilsson S."/>
            <person name="Dopson M."/>
        </authorList>
    </citation>
    <scope>NUCLEOTIDE SEQUENCE</scope>
    <source>
        <strain evidence="2">MM415A00493</strain>
        <strain evidence="1">MM415B01299</strain>
        <strain evidence="3">TM448B02965</strain>
    </source>
</reference>
<sequence length="152" mass="15563">MGSVTQDGKALRKLMLGLKVDRATANMTTGLDLFTITGGRCLVTLMLGQVTTVIETKTVNMTIVANPTTGTSTDIGALLDISADEAGTLYTVNGVAATAIVRGESGSVPAALQPFVVAVGAIEATIGATHTGSIKWTIFYIPIDDGAYITAA</sequence>
<gene>
    <name evidence="2" type="ORF">MM415A00493_0013</name>
    <name evidence="1" type="ORF">MM415B01299_0022</name>
    <name evidence="3" type="ORF">TM448B02965_0013</name>
</gene>
<evidence type="ECO:0000313" key="3">
    <source>
        <dbReference type="EMBL" id="QJI02159.1"/>
    </source>
</evidence>
<dbReference type="AlphaFoldDB" id="A0A6M3XW12"/>
<dbReference type="EMBL" id="MT142469">
    <property type="protein sequence ID" value="QJA81769.1"/>
    <property type="molecule type" value="Genomic_DNA"/>
</dbReference>
<organism evidence="3">
    <name type="scientific">viral metagenome</name>
    <dbReference type="NCBI Taxonomy" id="1070528"/>
    <lineage>
        <taxon>unclassified sequences</taxon>
        <taxon>metagenomes</taxon>
        <taxon>organismal metagenomes</taxon>
    </lineage>
</organism>
<proteinExistence type="predicted"/>
<evidence type="ECO:0000313" key="2">
    <source>
        <dbReference type="EMBL" id="QJA81769.1"/>
    </source>
</evidence>
<name>A0A6M3XW12_9ZZZZ</name>
<evidence type="ECO:0000313" key="1">
    <source>
        <dbReference type="EMBL" id="QJA59443.1"/>
    </source>
</evidence>
<dbReference type="EMBL" id="MT141369">
    <property type="protein sequence ID" value="QJA59443.1"/>
    <property type="molecule type" value="Genomic_DNA"/>
</dbReference>